<accession>A0ABT2SD85</accession>
<dbReference type="RefSeq" id="WP_262623704.1">
    <property type="nucleotide sequence ID" value="NZ_JAOQKI010000008.1"/>
</dbReference>
<proteinExistence type="predicted"/>
<evidence type="ECO:0000313" key="2">
    <source>
        <dbReference type="Proteomes" id="UP001209666"/>
    </source>
</evidence>
<name>A0ABT2SD85_9FIRM</name>
<evidence type="ECO:0000313" key="1">
    <source>
        <dbReference type="EMBL" id="MCU6716991.1"/>
    </source>
</evidence>
<protein>
    <recommendedName>
        <fullName evidence="3">Cyclic lactone autoinducer peptide</fullName>
    </recommendedName>
</protein>
<reference evidence="1 2" key="1">
    <citation type="journal article" date="2021" name="ISME Commun">
        <title>Automated analysis of genomic sequences facilitates high-throughput and comprehensive description of bacteria.</title>
        <authorList>
            <person name="Hitch T.C.A."/>
        </authorList>
    </citation>
    <scope>NUCLEOTIDE SEQUENCE [LARGE SCALE GENOMIC DNA]</scope>
    <source>
        <strain evidence="1 2">Sanger_19</strain>
    </source>
</reference>
<organism evidence="1 2">
    <name type="scientific">Roseburia amylophila</name>
    <dbReference type="NCBI Taxonomy" id="2981794"/>
    <lineage>
        <taxon>Bacteria</taxon>
        <taxon>Bacillati</taxon>
        <taxon>Bacillota</taxon>
        <taxon>Clostridia</taxon>
        <taxon>Lachnospirales</taxon>
        <taxon>Lachnospiraceae</taxon>
        <taxon>Roseburia</taxon>
    </lineage>
</organism>
<gene>
    <name evidence="1" type="ORF">OCV43_06835</name>
</gene>
<sequence length="50" mass="5741">MFKAITFSIKYMEALAKEVVVEACPVLMIYQIRAALFIKRQMPHNACKGH</sequence>
<dbReference type="Proteomes" id="UP001209666">
    <property type="component" value="Unassembled WGS sequence"/>
</dbReference>
<keyword evidence="2" id="KW-1185">Reference proteome</keyword>
<dbReference type="EMBL" id="JAOQKI010000008">
    <property type="protein sequence ID" value="MCU6716991.1"/>
    <property type="molecule type" value="Genomic_DNA"/>
</dbReference>
<evidence type="ECO:0008006" key="3">
    <source>
        <dbReference type="Google" id="ProtNLM"/>
    </source>
</evidence>
<comment type="caution">
    <text evidence="1">The sequence shown here is derived from an EMBL/GenBank/DDBJ whole genome shotgun (WGS) entry which is preliminary data.</text>
</comment>